<dbReference type="Proteomes" id="UP000250235">
    <property type="component" value="Unassembled WGS sequence"/>
</dbReference>
<feature type="compositionally biased region" description="Basic and acidic residues" evidence="2">
    <location>
        <begin position="200"/>
        <end position="232"/>
    </location>
</feature>
<feature type="chain" id="PRO_5016286630" evidence="3">
    <location>
        <begin position="28"/>
        <end position="481"/>
    </location>
</feature>
<gene>
    <name evidence="5" type="ORF">F511_31694</name>
</gene>
<feature type="compositionally biased region" description="Basic and acidic residues" evidence="2">
    <location>
        <begin position="270"/>
        <end position="329"/>
    </location>
</feature>
<evidence type="ECO:0000259" key="4">
    <source>
        <dbReference type="Pfam" id="PF12999"/>
    </source>
</evidence>
<evidence type="ECO:0000313" key="6">
    <source>
        <dbReference type="Proteomes" id="UP000250235"/>
    </source>
</evidence>
<dbReference type="PANTHER" id="PTHR12630:SF1">
    <property type="entry name" value="GLUCOSIDASE 2 SUBUNIT BETA"/>
    <property type="match status" value="1"/>
</dbReference>
<dbReference type="InterPro" id="IPR039794">
    <property type="entry name" value="Gtb1-like"/>
</dbReference>
<accession>A0A2Z7AGU9</accession>
<feature type="compositionally biased region" description="Basic and acidic residues" evidence="2">
    <location>
        <begin position="351"/>
        <end position="362"/>
    </location>
</feature>
<dbReference type="AlphaFoldDB" id="A0A2Z7AGU9"/>
<keyword evidence="6" id="KW-1185">Reference proteome</keyword>
<evidence type="ECO:0000256" key="1">
    <source>
        <dbReference type="ARBA" id="ARBA00023157"/>
    </source>
</evidence>
<feature type="compositionally biased region" description="Acidic residues" evidence="2">
    <location>
        <begin position="380"/>
        <end position="399"/>
    </location>
</feature>
<dbReference type="GO" id="GO:0006491">
    <property type="term" value="P:N-glycan processing"/>
    <property type="evidence" value="ECO:0007669"/>
    <property type="project" value="TreeGrafter"/>
</dbReference>
<feature type="region of interest" description="Disordered" evidence="2">
    <location>
        <begin position="200"/>
        <end position="423"/>
    </location>
</feature>
<proteinExistence type="predicted"/>
<protein>
    <submittedName>
        <fullName evidence="5">Glucosidase 2 subunit beta</fullName>
    </submittedName>
</protein>
<dbReference type="Gene3D" id="4.10.400.10">
    <property type="entry name" value="Low-density Lipoprotein Receptor"/>
    <property type="match status" value="1"/>
</dbReference>
<evidence type="ECO:0000313" key="5">
    <source>
        <dbReference type="EMBL" id="KZV20540.1"/>
    </source>
</evidence>
<feature type="compositionally biased region" description="Polar residues" evidence="2">
    <location>
        <begin position="257"/>
        <end position="268"/>
    </location>
</feature>
<dbReference type="GO" id="GO:0017177">
    <property type="term" value="C:glucosidase II complex"/>
    <property type="evidence" value="ECO:0007669"/>
    <property type="project" value="TreeGrafter"/>
</dbReference>
<evidence type="ECO:0000256" key="2">
    <source>
        <dbReference type="SAM" id="MobiDB-lite"/>
    </source>
</evidence>
<dbReference type="OrthoDB" id="28322at2759"/>
<keyword evidence="3" id="KW-0732">Signal</keyword>
<organism evidence="5 6">
    <name type="scientific">Dorcoceras hygrometricum</name>
    <dbReference type="NCBI Taxonomy" id="472368"/>
    <lineage>
        <taxon>Eukaryota</taxon>
        <taxon>Viridiplantae</taxon>
        <taxon>Streptophyta</taxon>
        <taxon>Embryophyta</taxon>
        <taxon>Tracheophyta</taxon>
        <taxon>Spermatophyta</taxon>
        <taxon>Magnoliopsida</taxon>
        <taxon>eudicotyledons</taxon>
        <taxon>Gunneridae</taxon>
        <taxon>Pentapetalae</taxon>
        <taxon>asterids</taxon>
        <taxon>lamiids</taxon>
        <taxon>Lamiales</taxon>
        <taxon>Gesneriaceae</taxon>
        <taxon>Didymocarpoideae</taxon>
        <taxon>Trichosporeae</taxon>
        <taxon>Loxocarpinae</taxon>
        <taxon>Dorcoceras</taxon>
    </lineage>
</organism>
<dbReference type="InterPro" id="IPR036055">
    <property type="entry name" value="LDL_receptor-like_sf"/>
</dbReference>
<dbReference type="EMBL" id="KV015620">
    <property type="protein sequence ID" value="KZV20540.1"/>
    <property type="molecule type" value="Genomic_DNA"/>
</dbReference>
<feature type="domain" description="Glucosidase II beta subunit N-terminal" evidence="4">
    <location>
        <begin position="30"/>
        <end position="177"/>
    </location>
</feature>
<reference evidence="5 6" key="1">
    <citation type="journal article" date="2015" name="Proc. Natl. Acad. Sci. U.S.A.">
        <title>The resurrection genome of Boea hygrometrica: A blueprint for survival of dehydration.</title>
        <authorList>
            <person name="Xiao L."/>
            <person name="Yang G."/>
            <person name="Zhang L."/>
            <person name="Yang X."/>
            <person name="Zhao S."/>
            <person name="Ji Z."/>
            <person name="Zhou Q."/>
            <person name="Hu M."/>
            <person name="Wang Y."/>
            <person name="Chen M."/>
            <person name="Xu Y."/>
            <person name="Jin H."/>
            <person name="Xiao X."/>
            <person name="Hu G."/>
            <person name="Bao F."/>
            <person name="Hu Y."/>
            <person name="Wan P."/>
            <person name="Li L."/>
            <person name="Deng X."/>
            <person name="Kuang T."/>
            <person name="Xiang C."/>
            <person name="Zhu J.K."/>
            <person name="Oliver M.J."/>
            <person name="He Y."/>
        </authorList>
    </citation>
    <scope>NUCLEOTIDE SEQUENCE [LARGE SCALE GENOMIC DNA]</scope>
    <source>
        <strain evidence="6">cv. XS01</strain>
    </source>
</reference>
<dbReference type="PANTHER" id="PTHR12630">
    <property type="entry name" value="N-LINKED OLIGOSACCHARIDE PROCESSING"/>
    <property type="match status" value="1"/>
</dbReference>
<keyword evidence="1" id="KW-1015">Disulfide bond</keyword>
<dbReference type="Pfam" id="PF12999">
    <property type="entry name" value="PRKCSH-like"/>
    <property type="match status" value="1"/>
</dbReference>
<evidence type="ECO:0000256" key="3">
    <source>
        <dbReference type="SAM" id="SignalP"/>
    </source>
</evidence>
<dbReference type="InterPro" id="IPR028146">
    <property type="entry name" value="PRKCSH_N"/>
</dbReference>
<sequence>MNELVFQNVLKFACVVVILMMQGVSRSECSSPKDSMLGVAPEDENYYKGLSSRGTIKCKDGSMNFNKSQLNDDFCDCADGSDEPGTSACPNGKFFCKNTGHTPLLLYSSRVNDGICDCCDGSDEYNSKVKCSNTCWEAGKVARDRLKKKIATYQEGVTIRKRDIELAKLAIAKDKAELSKLKNEEKVLSGLVQELKEHKERIEEAEEKERLQKEKEIKERREAEDAKKKEYTASENGEDNESGRNDARDVIGIVDQAPQNSGENLESISETEHDDYRTKEELSRYIVEEDTEQKLESSTFDDRETVPDTDTVKNNDAEDTESLTREELGRLVASRWTGERNEQPSQELDVSLDKDQENHDETKETDEEVNGYDSESDGHEYDDEDDGADQIDESEDGDPDSSSASHIPESDDESSFSDITSSNRPSWLEKIQKTVKRIFKVVNLFQTPVDKSGTGGFALFSAGINIRKQIRIYFLSHFCRC</sequence>
<name>A0A2Z7AGU9_9LAMI</name>
<feature type="signal peptide" evidence="3">
    <location>
        <begin position="1"/>
        <end position="27"/>
    </location>
</feature>